<accession>A0A291GLC7</accession>
<dbReference type="Proteomes" id="UP000218165">
    <property type="component" value="Chromosome"/>
</dbReference>
<dbReference type="AlphaFoldDB" id="A0A291GLC7"/>
<feature type="transmembrane region" description="Helical" evidence="1">
    <location>
        <begin position="50"/>
        <end position="71"/>
    </location>
</feature>
<sequence length="312" mass="31017">MTPPAPSSPPLRRAAVAVAALAALSVLVSVVIMVVAALPRSEVAGAVLQVSYLAAGVLSVLLSAAVVLLVQHASGSADAVRRSALLVLGLLAVTLLVDPVQSVVMNVLVLGDVLPSGPDAATAVVTLTVRGPASLVLLVMGLLALLIAARAAREPRTLRIPGTPTVLAVVLAVLALSALASVAASWLVSGMRPGGGGVAVLLTSAPSLIGGLSHALLVPAGALVIARTAGASRRLAWFALGAEWLSVVAVTLLYRMLILQLSLTGTASFVLWNGLAAGAQVLAMGTVLVLALVVAVLVRGSGSRPSPAPATP</sequence>
<feature type="transmembrane region" description="Helical" evidence="1">
    <location>
        <begin position="235"/>
        <end position="257"/>
    </location>
</feature>
<keyword evidence="1" id="KW-0472">Membrane</keyword>
<evidence type="ECO:0000313" key="3">
    <source>
        <dbReference type="Proteomes" id="UP000218165"/>
    </source>
</evidence>
<proteinExistence type="predicted"/>
<reference evidence="3" key="1">
    <citation type="submission" date="2017-09" db="EMBL/GenBank/DDBJ databases">
        <title>Brachybacterium sp. VM2412.</title>
        <authorList>
            <person name="Tak E.J."/>
            <person name="Bae J.-W."/>
        </authorList>
    </citation>
    <scope>NUCLEOTIDE SEQUENCE [LARGE SCALE GENOMIC DNA]</scope>
    <source>
        <strain evidence="3">VM2412</strain>
    </source>
</reference>
<feature type="transmembrane region" description="Helical" evidence="1">
    <location>
        <begin position="164"/>
        <end position="188"/>
    </location>
</feature>
<dbReference type="RefSeq" id="WP_096802153.1">
    <property type="nucleotide sequence ID" value="NZ_CP023563.1"/>
</dbReference>
<evidence type="ECO:0000256" key="1">
    <source>
        <dbReference type="SAM" id="Phobius"/>
    </source>
</evidence>
<protein>
    <submittedName>
        <fullName evidence="2">Uncharacterized protein</fullName>
    </submittedName>
</protein>
<keyword evidence="1" id="KW-1133">Transmembrane helix</keyword>
<evidence type="ECO:0000313" key="2">
    <source>
        <dbReference type="EMBL" id="ATG51015.1"/>
    </source>
</evidence>
<keyword evidence="1" id="KW-0812">Transmembrane</keyword>
<feature type="transmembrane region" description="Helical" evidence="1">
    <location>
        <begin position="14"/>
        <end position="38"/>
    </location>
</feature>
<keyword evidence="3" id="KW-1185">Reference proteome</keyword>
<name>A0A291GLC7_9MICO</name>
<dbReference type="EMBL" id="CP023563">
    <property type="protein sequence ID" value="ATG51015.1"/>
    <property type="molecule type" value="Genomic_DNA"/>
</dbReference>
<feature type="transmembrane region" description="Helical" evidence="1">
    <location>
        <begin position="83"/>
        <end position="111"/>
    </location>
</feature>
<feature type="transmembrane region" description="Helical" evidence="1">
    <location>
        <begin position="208"/>
        <end position="226"/>
    </location>
</feature>
<feature type="transmembrane region" description="Helical" evidence="1">
    <location>
        <begin position="131"/>
        <end position="152"/>
    </location>
</feature>
<feature type="transmembrane region" description="Helical" evidence="1">
    <location>
        <begin position="277"/>
        <end position="298"/>
    </location>
</feature>
<gene>
    <name evidence="2" type="ORF">CFK38_05325</name>
</gene>
<organism evidence="2 3">
    <name type="scientific">Brachybacterium vulturis</name>
    <dbReference type="NCBI Taxonomy" id="2017484"/>
    <lineage>
        <taxon>Bacteria</taxon>
        <taxon>Bacillati</taxon>
        <taxon>Actinomycetota</taxon>
        <taxon>Actinomycetes</taxon>
        <taxon>Micrococcales</taxon>
        <taxon>Dermabacteraceae</taxon>
        <taxon>Brachybacterium</taxon>
    </lineage>
</organism>
<dbReference type="KEGG" id="brz:CFK38_05325"/>